<evidence type="ECO:0000313" key="4">
    <source>
        <dbReference type="Proteomes" id="UP000280696"/>
    </source>
</evidence>
<dbReference type="GO" id="GO:0032784">
    <property type="term" value="P:regulation of DNA-templated transcription elongation"/>
    <property type="evidence" value="ECO:0007669"/>
    <property type="project" value="InterPro"/>
</dbReference>
<accession>A0A3A9A9D5</accession>
<proteinExistence type="predicted"/>
<evidence type="ECO:0000313" key="3">
    <source>
        <dbReference type="EMBL" id="RKI87888.1"/>
    </source>
</evidence>
<feature type="domain" description="Transcription elongation factor GreA/GreB N-terminal" evidence="2">
    <location>
        <begin position="214"/>
        <end position="269"/>
    </location>
</feature>
<keyword evidence="4" id="KW-1185">Reference proteome</keyword>
<sequence>MKEYKIDPELNEVLPKLSDADYKSLEQSLLTDGFKGAPIMVWGDIIVDGHNRYEICNKHNIPYEVKEIEFASKEEAIIWMVRQQLGRRSLTPLQRIAIVEKYKPFYKKKAKENQSKAGKNYGVGSQKLSENSTTAIQEGLENSAKVSEKIDVRAELAKDADVSTNTYSKGMKILESGNEELINETISGQKSINKAFNELKKGADTDKSETVSDSNDELKKLKEVQRKEAAQKIKEVREEYGIESPEYEDAKAEQLNVEVRINEIENAVHDTQTSDIESMLIQIQKRYHDYLLMFQQDIEWLSDKAFYCNDEEVSGKTHSELQNCLEKFKSISDVMEKMVIDEFGCISIDK</sequence>
<dbReference type="OrthoDB" id="5944985at2"/>
<dbReference type="RefSeq" id="WP_120472109.1">
    <property type="nucleotide sequence ID" value="NZ_RAYQ01000034.1"/>
</dbReference>
<keyword evidence="1" id="KW-0175">Coiled coil</keyword>
<evidence type="ECO:0000259" key="2">
    <source>
        <dbReference type="Pfam" id="PF03449"/>
    </source>
</evidence>
<dbReference type="Gene3D" id="1.10.287.180">
    <property type="entry name" value="Transcription elongation factor, GreA/GreB, N-terminal domain"/>
    <property type="match status" value="1"/>
</dbReference>
<name>A0A3A9A9D5_9FIRM</name>
<dbReference type="AlphaFoldDB" id="A0A3A9A9D5"/>
<dbReference type="InterPro" id="IPR036805">
    <property type="entry name" value="Tscrpt_elong_fac_GreA/B_N_sf"/>
</dbReference>
<comment type="caution">
    <text evidence="3">The sequence shown here is derived from an EMBL/GenBank/DDBJ whole genome shotgun (WGS) entry which is preliminary data.</text>
</comment>
<dbReference type="GO" id="GO:0003677">
    <property type="term" value="F:DNA binding"/>
    <property type="evidence" value="ECO:0007669"/>
    <property type="project" value="InterPro"/>
</dbReference>
<reference evidence="3 4" key="1">
    <citation type="submission" date="2018-09" db="EMBL/GenBank/DDBJ databases">
        <title>Murine metabolic-syndrome-specific gut microbial biobank.</title>
        <authorList>
            <person name="Liu C."/>
        </authorList>
    </citation>
    <scope>NUCLEOTIDE SEQUENCE [LARGE SCALE GENOMIC DNA]</scope>
    <source>
        <strain evidence="3 4">0.1xD8-82</strain>
    </source>
</reference>
<gene>
    <name evidence="3" type="ORF">D7V94_20210</name>
</gene>
<dbReference type="EMBL" id="RAYQ01000034">
    <property type="protein sequence ID" value="RKI87888.1"/>
    <property type="molecule type" value="Genomic_DNA"/>
</dbReference>
<dbReference type="Pfam" id="PF03449">
    <property type="entry name" value="GreA_GreB_N"/>
    <property type="match status" value="1"/>
</dbReference>
<dbReference type="SUPFAM" id="SSF46557">
    <property type="entry name" value="GreA transcript cleavage protein, N-terminal domain"/>
    <property type="match status" value="1"/>
</dbReference>
<feature type="coiled-coil region" evidence="1">
    <location>
        <begin position="215"/>
        <end position="267"/>
    </location>
</feature>
<dbReference type="Proteomes" id="UP000280696">
    <property type="component" value="Unassembled WGS sequence"/>
</dbReference>
<organism evidence="3 4">
    <name type="scientific">Parablautia intestinalis</name>
    <dbReference type="NCBI Taxonomy" id="2320100"/>
    <lineage>
        <taxon>Bacteria</taxon>
        <taxon>Bacillati</taxon>
        <taxon>Bacillota</taxon>
        <taxon>Clostridia</taxon>
        <taxon>Lachnospirales</taxon>
        <taxon>Lachnospiraceae</taxon>
        <taxon>Parablautia</taxon>
    </lineage>
</organism>
<protein>
    <recommendedName>
        <fullName evidence="2">Transcription elongation factor GreA/GreB N-terminal domain-containing protein</fullName>
    </recommendedName>
</protein>
<dbReference type="InterPro" id="IPR022691">
    <property type="entry name" value="Tscrpt_elong_fac_GreA/B_N"/>
</dbReference>
<evidence type="ECO:0000256" key="1">
    <source>
        <dbReference type="SAM" id="Coils"/>
    </source>
</evidence>